<dbReference type="Proteomes" id="UP000203073">
    <property type="component" value="Segment"/>
</dbReference>
<name>A0A1C9EHS8_9CAUD</name>
<sequence length="309" mass="31927">MGRFIILDSNFTGEGADLPFDAPDPLLLDLINNAAYQAYSLRKLTNDYTGPAVTVRRSSDSTTADIGFTSAGLLDTAALLAFAGSGDAFVTTWHDQSGNNRDLAQATAASQPQIVAAGALVTLGSTPGMSFGTDRHLRHSAPGFASLVAAGGATLCQVHVDKTNTVSYGETDQSSTGGRFIPWFWSSATPPVLNATVFDAAGTSQSNGASFTTAAVDEVHADLFVKPLGAGATRHRDGTQRATSTTWNPVLPNNTTVATLGGWANSTTPSVVSSDYSGKVGEHILFAGVLDAGEIATLDTSQSAYFGLA</sequence>
<dbReference type="InterPro" id="IPR015289">
    <property type="entry name" value="A-L-arabinofuranosidase_B_cat"/>
</dbReference>
<dbReference type="GeneID" id="29056479"/>
<proteinExistence type="predicted"/>
<protein>
    <recommendedName>
        <fullName evidence="1">Alpha-L-arabinofuranosidase B catalytic domain-containing protein</fullName>
    </recommendedName>
</protein>
<gene>
    <name evidence="2" type="primary">32</name>
    <name evidence="2" type="ORF">SEA_HEDWIG_32</name>
</gene>
<dbReference type="OrthoDB" id="29723at10239"/>
<evidence type="ECO:0000313" key="3">
    <source>
        <dbReference type="Proteomes" id="UP000203073"/>
    </source>
</evidence>
<feature type="domain" description="Alpha-L-arabinofuranosidase B catalytic" evidence="1">
    <location>
        <begin position="38"/>
        <end position="111"/>
    </location>
</feature>
<dbReference type="Pfam" id="PF09206">
    <property type="entry name" value="ArabFuran-catal"/>
    <property type="match status" value="1"/>
</dbReference>
<dbReference type="InterPro" id="IPR013320">
    <property type="entry name" value="ConA-like_dom_sf"/>
</dbReference>
<dbReference type="RefSeq" id="YP_009289841.1">
    <property type="nucleotide sequence ID" value="NC_031099.1"/>
</dbReference>
<keyword evidence="3" id="KW-1185">Reference proteome</keyword>
<accession>A0A1C9EHS8</accession>
<dbReference type="GO" id="GO:0031221">
    <property type="term" value="P:arabinan metabolic process"/>
    <property type="evidence" value="ECO:0007669"/>
    <property type="project" value="InterPro"/>
</dbReference>
<dbReference type="EMBL" id="KX557279">
    <property type="protein sequence ID" value="AON97325.1"/>
    <property type="molecule type" value="Genomic_DNA"/>
</dbReference>
<dbReference type="GO" id="GO:0046556">
    <property type="term" value="F:alpha-L-arabinofuranosidase activity"/>
    <property type="evidence" value="ECO:0007669"/>
    <property type="project" value="InterPro"/>
</dbReference>
<dbReference type="Gene3D" id="2.60.120.200">
    <property type="match status" value="1"/>
</dbReference>
<evidence type="ECO:0000313" key="2">
    <source>
        <dbReference type="EMBL" id="AON97325.1"/>
    </source>
</evidence>
<dbReference type="SUPFAM" id="SSF49899">
    <property type="entry name" value="Concanavalin A-like lectins/glucanases"/>
    <property type="match status" value="1"/>
</dbReference>
<dbReference type="KEGG" id="vg:29056479"/>
<reference evidence="3" key="1">
    <citation type="submission" date="2016-07" db="EMBL/GenBank/DDBJ databases">
        <authorList>
            <person name="Florea S."/>
            <person name="Webb J.S."/>
            <person name="Jaromczyk J."/>
            <person name="Schardl C.L."/>
        </authorList>
    </citation>
    <scope>NUCLEOTIDE SEQUENCE [LARGE SCALE GENOMIC DNA]</scope>
</reference>
<organism evidence="2 3">
    <name type="scientific">Gordonia phage Hedwig</name>
    <dbReference type="NCBI Taxonomy" id="1887648"/>
    <lineage>
        <taxon>Viruses</taxon>
        <taxon>Duplodnaviria</taxon>
        <taxon>Heunggongvirae</taxon>
        <taxon>Uroviricota</taxon>
        <taxon>Caudoviricetes</taxon>
        <taxon>Hedwigvirus</taxon>
        <taxon>Hedwigvirus hedwig</taxon>
    </lineage>
</organism>
<evidence type="ECO:0000259" key="1">
    <source>
        <dbReference type="Pfam" id="PF09206"/>
    </source>
</evidence>